<sequence>MTMAFCRTFHVFAAFCLAKYFVLAGGWVACQVLPEAVVPEAMPEQGQSDGIGDKEIDLLKTFPLHQEEHFGAFQRVHSVVKS</sequence>
<accession>A0A915JVJ0</accession>
<dbReference type="PROSITE" id="PS51257">
    <property type="entry name" value="PROKAR_LIPOPROTEIN"/>
    <property type="match status" value="1"/>
</dbReference>
<organism evidence="2 3">
    <name type="scientific">Romanomermis culicivorax</name>
    <name type="common">Nematode worm</name>
    <dbReference type="NCBI Taxonomy" id="13658"/>
    <lineage>
        <taxon>Eukaryota</taxon>
        <taxon>Metazoa</taxon>
        <taxon>Ecdysozoa</taxon>
        <taxon>Nematoda</taxon>
        <taxon>Enoplea</taxon>
        <taxon>Dorylaimia</taxon>
        <taxon>Mermithida</taxon>
        <taxon>Mermithoidea</taxon>
        <taxon>Mermithidae</taxon>
        <taxon>Romanomermis</taxon>
    </lineage>
</organism>
<evidence type="ECO:0000313" key="3">
    <source>
        <dbReference type="WBParaSite" id="nRc.2.0.1.t30326-RA"/>
    </source>
</evidence>
<proteinExistence type="predicted"/>
<feature type="chain" id="PRO_5038008448" evidence="1">
    <location>
        <begin position="25"/>
        <end position="82"/>
    </location>
</feature>
<protein>
    <submittedName>
        <fullName evidence="3">Secreted protein</fullName>
    </submittedName>
</protein>
<evidence type="ECO:0000256" key="1">
    <source>
        <dbReference type="SAM" id="SignalP"/>
    </source>
</evidence>
<evidence type="ECO:0000313" key="2">
    <source>
        <dbReference type="Proteomes" id="UP000887565"/>
    </source>
</evidence>
<feature type="signal peptide" evidence="1">
    <location>
        <begin position="1"/>
        <end position="24"/>
    </location>
</feature>
<keyword evidence="2" id="KW-1185">Reference proteome</keyword>
<dbReference type="AlphaFoldDB" id="A0A915JVJ0"/>
<keyword evidence="1" id="KW-0732">Signal</keyword>
<reference evidence="3" key="1">
    <citation type="submission" date="2022-11" db="UniProtKB">
        <authorList>
            <consortium name="WormBaseParasite"/>
        </authorList>
    </citation>
    <scope>IDENTIFICATION</scope>
</reference>
<dbReference type="WBParaSite" id="nRc.2.0.1.t30326-RA">
    <property type="protein sequence ID" value="nRc.2.0.1.t30326-RA"/>
    <property type="gene ID" value="nRc.2.0.1.g30326"/>
</dbReference>
<name>A0A915JVJ0_ROMCU</name>
<dbReference type="Proteomes" id="UP000887565">
    <property type="component" value="Unplaced"/>
</dbReference>